<dbReference type="AlphaFoldDB" id="A0A917CRQ8"/>
<feature type="domain" description="HTH luxR-type" evidence="3">
    <location>
        <begin position="101"/>
        <end position="158"/>
    </location>
</feature>
<keyword evidence="1" id="KW-0175">Coiled coil</keyword>
<evidence type="ECO:0000256" key="2">
    <source>
        <dbReference type="SAM" id="Phobius"/>
    </source>
</evidence>
<evidence type="ECO:0000259" key="3">
    <source>
        <dbReference type="SMART" id="SM00421"/>
    </source>
</evidence>
<reference evidence="4" key="2">
    <citation type="submission" date="2020-09" db="EMBL/GenBank/DDBJ databases">
        <authorList>
            <person name="Sun Q."/>
            <person name="Zhou Y."/>
        </authorList>
    </citation>
    <scope>NUCLEOTIDE SEQUENCE</scope>
    <source>
        <strain evidence="4">CGMCC 1.12181</strain>
    </source>
</reference>
<dbReference type="GO" id="GO:0003677">
    <property type="term" value="F:DNA binding"/>
    <property type="evidence" value="ECO:0007669"/>
    <property type="project" value="InterPro"/>
</dbReference>
<feature type="transmembrane region" description="Helical" evidence="2">
    <location>
        <begin position="32"/>
        <end position="54"/>
    </location>
</feature>
<keyword evidence="2" id="KW-0472">Membrane</keyword>
<reference evidence="4" key="1">
    <citation type="journal article" date="2014" name="Int. J. Syst. Evol. Microbiol.">
        <title>Complete genome sequence of Corynebacterium casei LMG S-19264T (=DSM 44701T), isolated from a smear-ripened cheese.</title>
        <authorList>
            <consortium name="US DOE Joint Genome Institute (JGI-PGF)"/>
            <person name="Walter F."/>
            <person name="Albersmeier A."/>
            <person name="Kalinowski J."/>
            <person name="Ruckert C."/>
        </authorList>
    </citation>
    <scope>NUCLEOTIDE SEQUENCE</scope>
    <source>
        <strain evidence="4">CGMCC 1.12181</strain>
    </source>
</reference>
<comment type="caution">
    <text evidence="4">The sequence shown here is derived from an EMBL/GenBank/DDBJ whole genome shotgun (WGS) entry which is preliminary data.</text>
</comment>
<keyword evidence="5" id="KW-1185">Reference proteome</keyword>
<evidence type="ECO:0000256" key="1">
    <source>
        <dbReference type="SAM" id="Coils"/>
    </source>
</evidence>
<protein>
    <recommendedName>
        <fullName evidence="3">HTH luxR-type domain-containing protein</fullName>
    </recommendedName>
</protein>
<dbReference type="GO" id="GO:0006355">
    <property type="term" value="P:regulation of DNA-templated transcription"/>
    <property type="evidence" value="ECO:0007669"/>
    <property type="project" value="InterPro"/>
</dbReference>
<accession>A0A917CRQ8</accession>
<dbReference type="InterPro" id="IPR036388">
    <property type="entry name" value="WH-like_DNA-bd_sf"/>
</dbReference>
<evidence type="ECO:0000313" key="5">
    <source>
        <dbReference type="Proteomes" id="UP000605253"/>
    </source>
</evidence>
<dbReference type="EMBL" id="BMEO01000007">
    <property type="protein sequence ID" value="GGF96715.1"/>
    <property type="molecule type" value="Genomic_DNA"/>
</dbReference>
<dbReference type="SMART" id="SM00421">
    <property type="entry name" value="HTH_LUXR"/>
    <property type="match status" value="1"/>
</dbReference>
<feature type="coiled-coil region" evidence="1">
    <location>
        <begin position="53"/>
        <end position="83"/>
    </location>
</feature>
<dbReference type="InterPro" id="IPR000792">
    <property type="entry name" value="Tscrpt_reg_LuxR_C"/>
</dbReference>
<organism evidence="4 5">
    <name type="scientific">Marinicella pacifica</name>
    <dbReference type="NCBI Taxonomy" id="1171543"/>
    <lineage>
        <taxon>Bacteria</taxon>
        <taxon>Pseudomonadati</taxon>
        <taxon>Pseudomonadota</taxon>
        <taxon>Gammaproteobacteria</taxon>
        <taxon>Lysobacterales</taxon>
        <taxon>Marinicellaceae</taxon>
        <taxon>Marinicella</taxon>
    </lineage>
</organism>
<proteinExistence type="predicted"/>
<gene>
    <name evidence="4" type="ORF">GCM10011365_17660</name>
</gene>
<dbReference type="Gene3D" id="1.10.10.10">
    <property type="entry name" value="Winged helix-like DNA-binding domain superfamily/Winged helix DNA-binding domain"/>
    <property type="match status" value="1"/>
</dbReference>
<dbReference type="Proteomes" id="UP000605253">
    <property type="component" value="Unassembled WGS sequence"/>
</dbReference>
<evidence type="ECO:0000313" key="4">
    <source>
        <dbReference type="EMBL" id="GGF96715.1"/>
    </source>
</evidence>
<keyword evidence="2" id="KW-0812">Transmembrane</keyword>
<sequence>MIKDKLIAFGLVLIMLLNMADLIADIRMNVALWHILSEAMIVMVSGFLAAYLIIEMRRRSRSLKQLSKELKEAHHQQAQITEQFKTARHDYFKAIEKQFNDWQLSRSEQEVALLILKGLSIPEIAIMRSTKEKTVRHQASAIYRKAQIDGRHELSAWFMEDFIAVKAA</sequence>
<dbReference type="InterPro" id="IPR016032">
    <property type="entry name" value="Sig_transdc_resp-reg_C-effctor"/>
</dbReference>
<dbReference type="RefSeq" id="WP_229728305.1">
    <property type="nucleotide sequence ID" value="NZ_BAABJF010000003.1"/>
</dbReference>
<dbReference type="SUPFAM" id="SSF46894">
    <property type="entry name" value="C-terminal effector domain of the bipartite response regulators"/>
    <property type="match status" value="1"/>
</dbReference>
<name>A0A917CRQ8_9GAMM</name>
<keyword evidence="2" id="KW-1133">Transmembrane helix</keyword>